<gene>
    <name evidence="1" type="ORF">M2A_2846</name>
</gene>
<accession>A0A081BE79</accession>
<dbReference type="EMBL" id="BBIO01000017">
    <property type="protein sequence ID" value="GAK46347.1"/>
    <property type="molecule type" value="Genomic_DNA"/>
</dbReference>
<name>A0A081BE79_9HYPH</name>
<keyword evidence="2" id="KW-1185">Reference proteome</keyword>
<reference evidence="1 2" key="1">
    <citation type="submission" date="2014-07" db="EMBL/GenBank/DDBJ databases">
        <title>Tepidicaulis marinum gen. nov., sp. nov., a novel marine bacterium denitrifying nitrate to nitrous oxide strictly under microaerobic conditions.</title>
        <authorList>
            <person name="Takeuchi M."/>
            <person name="Yamagishi T."/>
            <person name="Kamagata Y."/>
            <person name="Oshima K."/>
            <person name="Hattori M."/>
            <person name="Katayama T."/>
            <person name="Hanada S."/>
            <person name="Tamaki H."/>
            <person name="Marumo K."/>
            <person name="Maeda H."/>
            <person name="Nedachi M."/>
            <person name="Iwasaki W."/>
            <person name="Suwa Y."/>
            <person name="Sakata S."/>
        </authorList>
    </citation>
    <scope>NUCLEOTIDE SEQUENCE [LARGE SCALE GENOMIC DNA]</scope>
    <source>
        <strain evidence="1 2">MA2</strain>
    </source>
</reference>
<evidence type="ECO:0000313" key="2">
    <source>
        <dbReference type="Proteomes" id="UP000028702"/>
    </source>
</evidence>
<dbReference type="AlphaFoldDB" id="A0A081BE79"/>
<evidence type="ECO:0000313" key="1">
    <source>
        <dbReference type="EMBL" id="GAK46347.1"/>
    </source>
</evidence>
<proteinExistence type="predicted"/>
<dbReference type="Proteomes" id="UP000028702">
    <property type="component" value="Unassembled WGS sequence"/>
</dbReference>
<comment type="caution">
    <text evidence="1">The sequence shown here is derived from an EMBL/GenBank/DDBJ whole genome shotgun (WGS) entry which is preliminary data.</text>
</comment>
<sequence>MEIPIANNSKNLRVAKLPSNEKELRRAIVMGSPEDWLGEAERAGCDIGEIKSQELTFDHMATVWIELAVSDVDVTRRLFDVFTRSRRVEPVLKYERPDSMSSTFLLNLTSEEGGLVFSECYYAGSGSLCTVYGQITTQVSGKVFLRKSEKEEWPAQFEVLACVIRRTILMTQQAG</sequence>
<protein>
    <submittedName>
        <fullName evidence="1">Polyketide synthase type I</fullName>
    </submittedName>
</protein>
<organism evidence="1 2">
    <name type="scientific">Tepidicaulis marinus</name>
    <dbReference type="NCBI Taxonomy" id="1333998"/>
    <lineage>
        <taxon>Bacteria</taxon>
        <taxon>Pseudomonadati</taxon>
        <taxon>Pseudomonadota</taxon>
        <taxon>Alphaproteobacteria</taxon>
        <taxon>Hyphomicrobiales</taxon>
        <taxon>Parvibaculaceae</taxon>
        <taxon>Tepidicaulis</taxon>
    </lineage>
</organism>
<dbReference type="STRING" id="1333998.M2A_2846"/>